<gene>
    <name evidence="3" type="ORF">H0E87_008595</name>
</gene>
<keyword evidence="4" id="KW-1185">Reference proteome</keyword>
<dbReference type="GO" id="GO:0008270">
    <property type="term" value="F:zinc ion binding"/>
    <property type="evidence" value="ECO:0007669"/>
    <property type="project" value="InterPro"/>
</dbReference>
<sequence length="128" mass="14465">MRVKMKQGALAKQPGSSWVVLRGKKHKFFFADRSHPLSERIYEKLDWLGKKLKEFGYVPNQNFALHDVEDEQKGVMLSFHNESLAIAFGLVSTVEGSTITIMKNLRVCGDCHSIIKLMSKIVGCKIVV</sequence>
<name>A0A8T2Z161_POPDE</name>
<dbReference type="Pfam" id="PF14432">
    <property type="entry name" value="DYW_deaminase"/>
    <property type="match status" value="1"/>
</dbReference>
<protein>
    <recommendedName>
        <fullName evidence="2">DYW domain-containing protein</fullName>
    </recommendedName>
</protein>
<comment type="similarity">
    <text evidence="1">Belongs to the PPR family. PCMP-H subfamily.</text>
</comment>
<evidence type="ECO:0000259" key="2">
    <source>
        <dbReference type="Pfam" id="PF14432"/>
    </source>
</evidence>
<evidence type="ECO:0000313" key="4">
    <source>
        <dbReference type="Proteomes" id="UP000807159"/>
    </source>
</evidence>
<dbReference type="InterPro" id="IPR046849">
    <property type="entry name" value="E2_motif"/>
</dbReference>
<evidence type="ECO:0000313" key="3">
    <source>
        <dbReference type="EMBL" id="KAH8511117.1"/>
    </source>
</evidence>
<organism evidence="3 4">
    <name type="scientific">Populus deltoides</name>
    <name type="common">Eastern poplar</name>
    <name type="synonym">Eastern cottonwood</name>
    <dbReference type="NCBI Taxonomy" id="3696"/>
    <lineage>
        <taxon>Eukaryota</taxon>
        <taxon>Viridiplantae</taxon>
        <taxon>Streptophyta</taxon>
        <taxon>Embryophyta</taxon>
        <taxon>Tracheophyta</taxon>
        <taxon>Spermatophyta</taxon>
        <taxon>Magnoliopsida</taxon>
        <taxon>eudicotyledons</taxon>
        <taxon>Gunneridae</taxon>
        <taxon>Pentapetalae</taxon>
        <taxon>rosids</taxon>
        <taxon>fabids</taxon>
        <taxon>Malpighiales</taxon>
        <taxon>Salicaceae</taxon>
        <taxon>Saliceae</taxon>
        <taxon>Populus</taxon>
    </lineage>
</organism>
<proteinExistence type="inferred from homology"/>
<dbReference type="Proteomes" id="UP000807159">
    <property type="component" value="Chromosome 4"/>
</dbReference>
<dbReference type="AlphaFoldDB" id="A0A8T2Z161"/>
<dbReference type="EMBL" id="JACEGQ020000004">
    <property type="protein sequence ID" value="KAH8511117.1"/>
    <property type="molecule type" value="Genomic_DNA"/>
</dbReference>
<feature type="domain" description="DYW" evidence="2">
    <location>
        <begin position="56"/>
        <end position="128"/>
    </location>
</feature>
<dbReference type="Pfam" id="PF20430">
    <property type="entry name" value="Eplus_motif"/>
    <property type="match status" value="1"/>
</dbReference>
<accession>A0A8T2Z161</accession>
<reference evidence="3" key="1">
    <citation type="journal article" date="2021" name="J. Hered.">
        <title>Genome Assembly of Salicaceae Populus deltoides (Eastern Cottonwood) I-69 Based on Nanopore Sequencing and Hi-C Technologies.</title>
        <authorList>
            <person name="Bai S."/>
            <person name="Wu H."/>
            <person name="Zhang J."/>
            <person name="Pan Z."/>
            <person name="Zhao W."/>
            <person name="Li Z."/>
            <person name="Tong C."/>
        </authorList>
    </citation>
    <scope>NUCLEOTIDE SEQUENCE</scope>
    <source>
        <tissue evidence="3">Leaf</tissue>
    </source>
</reference>
<evidence type="ECO:0000256" key="1">
    <source>
        <dbReference type="ARBA" id="ARBA00006643"/>
    </source>
</evidence>
<dbReference type="InterPro" id="IPR032867">
    <property type="entry name" value="DYW_dom"/>
</dbReference>
<comment type="caution">
    <text evidence="3">The sequence shown here is derived from an EMBL/GenBank/DDBJ whole genome shotgun (WGS) entry which is preliminary data.</text>
</comment>